<feature type="transmembrane region" description="Helical" evidence="2">
    <location>
        <begin position="121"/>
        <end position="143"/>
    </location>
</feature>
<dbReference type="OrthoDB" id="3263055at2759"/>
<dbReference type="InterPro" id="IPR045339">
    <property type="entry name" value="DUF6534"/>
</dbReference>
<name>A0A9P3URL7_LYOSH</name>
<keyword evidence="2" id="KW-0472">Membrane</keyword>
<keyword evidence="5" id="KW-1185">Reference proteome</keyword>
<dbReference type="PANTHER" id="PTHR40465:SF1">
    <property type="entry name" value="DUF6534 DOMAIN-CONTAINING PROTEIN"/>
    <property type="match status" value="1"/>
</dbReference>
<evidence type="ECO:0000313" key="4">
    <source>
        <dbReference type="EMBL" id="GLB42788.1"/>
    </source>
</evidence>
<feature type="transmembrane region" description="Helical" evidence="2">
    <location>
        <begin position="229"/>
        <end position="249"/>
    </location>
</feature>
<reference evidence="4" key="1">
    <citation type="submission" date="2022-07" db="EMBL/GenBank/DDBJ databases">
        <title>The genome of Lyophyllum shimeji provides insight into the initial evolution of ectomycorrhizal fungal genome.</title>
        <authorList>
            <person name="Kobayashi Y."/>
            <person name="Shibata T."/>
            <person name="Hirakawa H."/>
            <person name="Shigenobu S."/>
            <person name="Nishiyama T."/>
            <person name="Yamada A."/>
            <person name="Hasebe M."/>
            <person name="Kawaguchi M."/>
        </authorList>
    </citation>
    <scope>NUCLEOTIDE SEQUENCE</scope>
    <source>
        <strain evidence="4">AT787</strain>
    </source>
</reference>
<feature type="transmembrane region" description="Helical" evidence="2">
    <location>
        <begin position="85"/>
        <end position="109"/>
    </location>
</feature>
<gene>
    <name evidence="4" type="ORF">LshimejAT787_1202370</name>
</gene>
<feature type="transmembrane region" description="Helical" evidence="2">
    <location>
        <begin position="199"/>
        <end position="223"/>
    </location>
</feature>
<sequence>MATRMAEHMSENMGSLLAGVIASAVLLGVSLVQTFYYYTTYHDKWYLKTLVAVTAVLDTAHQIMISHTMWHYLIKNFNKPQNLEFVIWSVIMEALCTGVTGAGVQLFYVVRIWRLSKRNKLLTGSILFLTLISAAMGTAWVIVSMQQRTFDDLLTVSWLTITVDSLSAVTDVVIAASLVLTLHQARTGFKKSDNTINTLIVFVVNTGVLTSCCALVSLLILIASPLTLIYAPLYFCLGRLYTNSLLATLNARDLVKQRLVDKGSHMLVSIPRDHPDERSHQVHNLDSKLESDDDLTQIHDTLPRSITKERESKEYGSGYPVQR</sequence>
<accession>A0A9P3URL7</accession>
<evidence type="ECO:0000256" key="1">
    <source>
        <dbReference type="SAM" id="MobiDB-lite"/>
    </source>
</evidence>
<feature type="transmembrane region" description="Helical" evidence="2">
    <location>
        <begin position="155"/>
        <end position="179"/>
    </location>
</feature>
<keyword evidence="2" id="KW-1133">Transmembrane helix</keyword>
<dbReference type="PANTHER" id="PTHR40465">
    <property type="entry name" value="CHROMOSOME 1, WHOLE GENOME SHOTGUN SEQUENCE"/>
    <property type="match status" value="1"/>
</dbReference>
<feature type="region of interest" description="Disordered" evidence="1">
    <location>
        <begin position="300"/>
        <end position="323"/>
    </location>
</feature>
<evidence type="ECO:0000259" key="3">
    <source>
        <dbReference type="Pfam" id="PF20152"/>
    </source>
</evidence>
<dbReference type="Proteomes" id="UP001063166">
    <property type="component" value="Unassembled WGS sequence"/>
</dbReference>
<comment type="caution">
    <text evidence="4">The sequence shown here is derived from an EMBL/GenBank/DDBJ whole genome shotgun (WGS) entry which is preliminary data.</text>
</comment>
<dbReference type="EMBL" id="BRPK01000012">
    <property type="protein sequence ID" value="GLB42788.1"/>
    <property type="molecule type" value="Genomic_DNA"/>
</dbReference>
<keyword evidence="2" id="KW-0812">Transmembrane</keyword>
<evidence type="ECO:0000256" key="2">
    <source>
        <dbReference type="SAM" id="Phobius"/>
    </source>
</evidence>
<protein>
    <recommendedName>
        <fullName evidence="3">DUF6534 domain-containing protein</fullName>
    </recommendedName>
</protein>
<feature type="transmembrane region" description="Helical" evidence="2">
    <location>
        <begin position="45"/>
        <end position="65"/>
    </location>
</feature>
<dbReference type="AlphaFoldDB" id="A0A9P3URL7"/>
<proteinExistence type="predicted"/>
<dbReference type="Pfam" id="PF20152">
    <property type="entry name" value="DUF6534"/>
    <property type="match status" value="1"/>
</dbReference>
<feature type="transmembrane region" description="Helical" evidence="2">
    <location>
        <begin position="16"/>
        <end position="38"/>
    </location>
</feature>
<organism evidence="4 5">
    <name type="scientific">Lyophyllum shimeji</name>
    <name type="common">Hon-shimeji</name>
    <name type="synonym">Tricholoma shimeji</name>
    <dbReference type="NCBI Taxonomy" id="47721"/>
    <lineage>
        <taxon>Eukaryota</taxon>
        <taxon>Fungi</taxon>
        <taxon>Dikarya</taxon>
        <taxon>Basidiomycota</taxon>
        <taxon>Agaricomycotina</taxon>
        <taxon>Agaricomycetes</taxon>
        <taxon>Agaricomycetidae</taxon>
        <taxon>Agaricales</taxon>
        <taxon>Tricholomatineae</taxon>
        <taxon>Lyophyllaceae</taxon>
        <taxon>Lyophyllum</taxon>
    </lineage>
</organism>
<feature type="domain" description="DUF6534" evidence="3">
    <location>
        <begin position="167"/>
        <end position="253"/>
    </location>
</feature>
<evidence type="ECO:0000313" key="5">
    <source>
        <dbReference type="Proteomes" id="UP001063166"/>
    </source>
</evidence>